<dbReference type="PANTHER" id="PTHR30404">
    <property type="entry name" value="N-ACETYLMURAMOYL-L-ALANINE AMIDASE"/>
    <property type="match status" value="1"/>
</dbReference>
<evidence type="ECO:0000256" key="1">
    <source>
        <dbReference type="ARBA" id="ARBA00022801"/>
    </source>
</evidence>
<sequence>MSSLRRGDRSAAVTEIRAALAALGMTTDPDEDLSTGRHIAADVFDGELDHAVRAFQQHRGLLVDGIVGEATYRALKEASYRLGARTLNHQFGAPMYGDDVATLQARLQDLGFYTGLVDGHFGLQTHNALMSYQREYGLYPDGICGPETLRSLYFLGSRVTGGSPHAIREEELVRSSGPRLSGKRIIIDPGRGGGDHGLITNGPAGPISEADILWDLASRLEGRMTAIGMETFLSRAATASPTDAERAVTANTVGADLMISLRCETQTTPSANGVASFHFGNSHGSVSTIGRNLADFIQREVVARTGLRDCRVHGRTWDLLRLTRMPTVQVDIGYISNPGDRATLVSPAARDSIAEGILAAVKRLYLLGKNDRPTGTFTFAELLAHELAVDQARRG</sequence>
<dbReference type="SUPFAM" id="SSF47090">
    <property type="entry name" value="PGBD-like"/>
    <property type="match status" value="2"/>
</dbReference>
<keyword evidence="4" id="KW-1185">Reference proteome</keyword>
<name>A0A7I7M775_9MYCO</name>
<dbReference type="PANTHER" id="PTHR30404:SF0">
    <property type="entry name" value="N-ACETYLMURAMOYL-L-ALANINE AMIDASE AMIC"/>
    <property type="match status" value="1"/>
</dbReference>
<protein>
    <submittedName>
        <fullName evidence="3">N-acetylmuramoyl-L-alanine amidase</fullName>
    </submittedName>
</protein>
<dbReference type="Proteomes" id="UP000466514">
    <property type="component" value="Chromosome"/>
</dbReference>
<dbReference type="Pfam" id="PF01471">
    <property type="entry name" value="PG_binding_1"/>
    <property type="match status" value="2"/>
</dbReference>
<dbReference type="Gene3D" id="1.10.101.10">
    <property type="entry name" value="PGBD-like superfamily/PGBD"/>
    <property type="match status" value="2"/>
</dbReference>
<dbReference type="SUPFAM" id="SSF53187">
    <property type="entry name" value="Zn-dependent exopeptidases"/>
    <property type="match status" value="1"/>
</dbReference>
<dbReference type="CDD" id="cd02696">
    <property type="entry name" value="MurNAc-LAA"/>
    <property type="match status" value="1"/>
</dbReference>
<evidence type="ECO:0000313" key="4">
    <source>
        <dbReference type="Proteomes" id="UP000466514"/>
    </source>
</evidence>
<dbReference type="InterPro" id="IPR002508">
    <property type="entry name" value="MurNAc-LAA_cat"/>
</dbReference>
<accession>A0A7I7M775</accession>
<dbReference type="RefSeq" id="WP_057149894.1">
    <property type="nucleotide sequence ID" value="NZ_AP022574.1"/>
</dbReference>
<reference evidence="3 4" key="1">
    <citation type="journal article" date="2019" name="Emerg. Microbes Infect.">
        <title>Comprehensive subspecies identification of 175 nontuberculous mycobacteria species based on 7547 genomic profiles.</title>
        <authorList>
            <person name="Matsumoto Y."/>
            <person name="Kinjo T."/>
            <person name="Motooka D."/>
            <person name="Nabeya D."/>
            <person name="Jung N."/>
            <person name="Uechi K."/>
            <person name="Horii T."/>
            <person name="Iida T."/>
            <person name="Fujita J."/>
            <person name="Nakamura S."/>
        </authorList>
    </citation>
    <scope>NUCLEOTIDE SEQUENCE [LARGE SCALE GENOMIC DNA]</scope>
    <source>
        <strain evidence="3 4">JCM 13323</strain>
    </source>
</reference>
<dbReference type="KEGG" id="mpsc:MPSYJ_08640"/>
<organism evidence="3 4">
    <name type="scientific">Mycolicibacterium psychrotolerans</name>
    <dbReference type="NCBI Taxonomy" id="216929"/>
    <lineage>
        <taxon>Bacteria</taxon>
        <taxon>Bacillati</taxon>
        <taxon>Actinomycetota</taxon>
        <taxon>Actinomycetes</taxon>
        <taxon>Mycobacteriales</taxon>
        <taxon>Mycobacteriaceae</taxon>
        <taxon>Mycolicibacterium</taxon>
    </lineage>
</organism>
<dbReference type="GO" id="GO:0009253">
    <property type="term" value="P:peptidoglycan catabolic process"/>
    <property type="evidence" value="ECO:0007669"/>
    <property type="project" value="InterPro"/>
</dbReference>
<dbReference type="Gene3D" id="3.40.630.40">
    <property type="entry name" value="Zn-dependent exopeptidases"/>
    <property type="match status" value="1"/>
</dbReference>
<dbReference type="SMART" id="SM00646">
    <property type="entry name" value="Ami_3"/>
    <property type="match status" value="1"/>
</dbReference>
<evidence type="ECO:0000259" key="2">
    <source>
        <dbReference type="SMART" id="SM00646"/>
    </source>
</evidence>
<dbReference type="InterPro" id="IPR002477">
    <property type="entry name" value="Peptidoglycan-bd-like"/>
</dbReference>
<dbReference type="Pfam" id="PF01520">
    <property type="entry name" value="Amidase_3"/>
    <property type="match status" value="1"/>
</dbReference>
<evidence type="ECO:0000313" key="3">
    <source>
        <dbReference type="EMBL" id="BBX67403.1"/>
    </source>
</evidence>
<proteinExistence type="predicted"/>
<dbReference type="InterPro" id="IPR036366">
    <property type="entry name" value="PGBDSf"/>
</dbReference>
<dbReference type="InterPro" id="IPR036365">
    <property type="entry name" value="PGBD-like_sf"/>
</dbReference>
<dbReference type="EMBL" id="AP022574">
    <property type="protein sequence ID" value="BBX67403.1"/>
    <property type="molecule type" value="Genomic_DNA"/>
</dbReference>
<keyword evidence="1" id="KW-0378">Hydrolase</keyword>
<dbReference type="InterPro" id="IPR050695">
    <property type="entry name" value="N-acetylmuramoyl_amidase_3"/>
</dbReference>
<gene>
    <name evidence="3" type="ORF">MPSYJ_08640</name>
</gene>
<dbReference type="GO" id="GO:0008745">
    <property type="term" value="F:N-acetylmuramoyl-L-alanine amidase activity"/>
    <property type="evidence" value="ECO:0007669"/>
    <property type="project" value="InterPro"/>
</dbReference>
<dbReference type="GO" id="GO:0030288">
    <property type="term" value="C:outer membrane-bounded periplasmic space"/>
    <property type="evidence" value="ECO:0007669"/>
    <property type="project" value="TreeGrafter"/>
</dbReference>
<feature type="domain" description="MurNAc-LAA" evidence="2">
    <location>
        <begin position="247"/>
        <end position="362"/>
    </location>
</feature>
<dbReference type="AlphaFoldDB" id="A0A7I7M775"/>